<protein>
    <submittedName>
        <fullName evidence="2">Uncharacterized protein LOC141577580</fullName>
    </submittedName>
</protein>
<evidence type="ECO:0000313" key="2">
    <source>
        <dbReference type="RefSeq" id="XP_074219289.1"/>
    </source>
</evidence>
<reference evidence="2" key="1">
    <citation type="submission" date="2025-08" db="UniProtKB">
        <authorList>
            <consortium name="RefSeq"/>
        </authorList>
    </citation>
    <scope>IDENTIFICATION</scope>
    <source>
        <tissue evidence="2">Blood</tissue>
    </source>
</reference>
<sequence>MKAYSVPTRRFLTSDGELGGSGEAGELAARTGVSDSEASTVTGQSLLQAAFLPRPSGSFPRARAERSPSTPQRERVAGPGPRGGPARGGVGRLPAADPELLPPARRPRPAPSAAAPGGSGPATPPPARPHPGSAPRPAAPRATVGGARSLRLEPSSARERAPQPASRPPVRARRAVRVLVGFSGLLQHADYSPWLRSHPPASLSHRQVYMPSIRPEQSRRGGAGS</sequence>
<name>A0AC58QAI6_CAMBA</name>
<organism evidence="1 2">
    <name type="scientific">Camelus bactrianus</name>
    <name type="common">Bactrian camel</name>
    <dbReference type="NCBI Taxonomy" id="9837"/>
    <lineage>
        <taxon>Eukaryota</taxon>
        <taxon>Metazoa</taxon>
        <taxon>Chordata</taxon>
        <taxon>Craniata</taxon>
        <taxon>Vertebrata</taxon>
        <taxon>Euteleostomi</taxon>
        <taxon>Mammalia</taxon>
        <taxon>Eutheria</taxon>
        <taxon>Laurasiatheria</taxon>
        <taxon>Artiodactyla</taxon>
        <taxon>Tylopoda</taxon>
        <taxon>Camelidae</taxon>
        <taxon>Camelus</taxon>
    </lineage>
</organism>
<accession>A0AC58QAI6</accession>
<dbReference type="RefSeq" id="XP_074219289.1">
    <property type="nucleotide sequence ID" value="XM_074363188.1"/>
</dbReference>
<gene>
    <name evidence="2" type="primary">LOC141577580</name>
</gene>
<proteinExistence type="predicted"/>
<keyword evidence="1" id="KW-1185">Reference proteome</keyword>
<dbReference type="Proteomes" id="UP001732780">
    <property type="component" value="Chromosome 4"/>
</dbReference>
<evidence type="ECO:0000313" key="1">
    <source>
        <dbReference type="Proteomes" id="UP001732780"/>
    </source>
</evidence>